<dbReference type="PANTHER" id="PTHR33164:SF43">
    <property type="entry name" value="HTH-TYPE TRANSCRIPTIONAL REPRESSOR YETL"/>
    <property type="match status" value="1"/>
</dbReference>
<dbReference type="AlphaFoldDB" id="A0A7W5VAX7"/>
<gene>
    <name evidence="5" type="ORF">FHR33_004260</name>
</gene>
<dbReference type="GO" id="GO:0003700">
    <property type="term" value="F:DNA-binding transcription factor activity"/>
    <property type="evidence" value="ECO:0007669"/>
    <property type="project" value="InterPro"/>
</dbReference>
<dbReference type="Pfam" id="PF12802">
    <property type="entry name" value="MarR_2"/>
    <property type="match status" value="1"/>
</dbReference>
<evidence type="ECO:0000256" key="3">
    <source>
        <dbReference type="ARBA" id="ARBA00023163"/>
    </source>
</evidence>
<dbReference type="PANTHER" id="PTHR33164">
    <property type="entry name" value="TRANSCRIPTIONAL REGULATOR, MARR FAMILY"/>
    <property type="match status" value="1"/>
</dbReference>
<protein>
    <submittedName>
        <fullName evidence="5">DNA-binding MarR family transcriptional regulator</fullName>
    </submittedName>
</protein>
<accession>A0A7W5VAX7</accession>
<dbReference type="InterPro" id="IPR039422">
    <property type="entry name" value="MarR/SlyA-like"/>
</dbReference>
<dbReference type="InterPro" id="IPR023187">
    <property type="entry name" value="Tscrpt_reg_MarR-type_CS"/>
</dbReference>
<evidence type="ECO:0000256" key="1">
    <source>
        <dbReference type="ARBA" id="ARBA00023015"/>
    </source>
</evidence>
<dbReference type="GeneID" id="95390634"/>
<name>A0A7W5VAX7_9ACTN</name>
<feature type="domain" description="HTH marR-type" evidence="4">
    <location>
        <begin position="136"/>
        <end position="269"/>
    </location>
</feature>
<evidence type="ECO:0000256" key="2">
    <source>
        <dbReference type="ARBA" id="ARBA00023125"/>
    </source>
</evidence>
<dbReference type="PROSITE" id="PS50995">
    <property type="entry name" value="HTH_MARR_2"/>
    <property type="match status" value="2"/>
</dbReference>
<proteinExistence type="predicted"/>
<evidence type="ECO:0000259" key="4">
    <source>
        <dbReference type="PROSITE" id="PS50995"/>
    </source>
</evidence>
<dbReference type="InterPro" id="IPR036390">
    <property type="entry name" value="WH_DNA-bd_sf"/>
</dbReference>
<dbReference type="PROSITE" id="PS01117">
    <property type="entry name" value="HTH_MARR_1"/>
    <property type="match status" value="1"/>
</dbReference>
<dbReference type="EMBL" id="JACIBV010000001">
    <property type="protein sequence ID" value="MBB3728400.1"/>
    <property type="molecule type" value="Genomic_DNA"/>
</dbReference>
<sequence>MNLSDLVQLSLGNLMRQAFTLFTGDSRSRDFVALDVLADQDGLSQQDLSERLGLNRTLMVRLIDRLEEAGHVTRARNPLNRRSYVLSLTDSGRRALGEMREAASAHDAQVTAVLTPAERRRLNELLGTLLPEPSPLQSTEHLVAQAHYRLRRLGDAQLAGTGLRTRHFGPLAGLDALAPCPQQQLAQYLRITEPAAAEVVEELVQAGLVVRGRDPHDRRRYALELTDLGRQRLEEARDAQITIHAQIRDLLGGPEPEQELRELLRKLVG</sequence>
<dbReference type="SMART" id="SM00347">
    <property type="entry name" value="HTH_MARR"/>
    <property type="match status" value="2"/>
</dbReference>
<keyword evidence="1" id="KW-0805">Transcription regulation</keyword>
<dbReference type="Proteomes" id="UP000579945">
    <property type="component" value="Unassembled WGS sequence"/>
</dbReference>
<dbReference type="RefSeq" id="WP_312895643.1">
    <property type="nucleotide sequence ID" value="NZ_BAAAXX010000061.1"/>
</dbReference>
<evidence type="ECO:0000313" key="6">
    <source>
        <dbReference type="Proteomes" id="UP000579945"/>
    </source>
</evidence>
<dbReference type="Pfam" id="PF01047">
    <property type="entry name" value="MarR"/>
    <property type="match status" value="1"/>
</dbReference>
<organism evidence="5 6">
    <name type="scientific">Nonomuraea dietziae</name>
    <dbReference type="NCBI Taxonomy" id="65515"/>
    <lineage>
        <taxon>Bacteria</taxon>
        <taxon>Bacillati</taxon>
        <taxon>Actinomycetota</taxon>
        <taxon>Actinomycetes</taxon>
        <taxon>Streptosporangiales</taxon>
        <taxon>Streptosporangiaceae</taxon>
        <taxon>Nonomuraea</taxon>
    </lineage>
</organism>
<evidence type="ECO:0000313" key="5">
    <source>
        <dbReference type="EMBL" id="MBB3728400.1"/>
    </source>
</evidence>
<feature type="domain" description="HTH marR-type" evidence="4">
    <location>
        <begin position="1"/>
        <end position="131"/>
    </location>
</feature>
<keyword evidence="6" id="KW-1185">Reference proteome</keyword>
<dbReference type="Gene3D" id="1.10.10.10">
    <property type="entry name" value="Winged helix-like DNA-binding domain superfamily/Winged helix DNA-binding domain"/>
    <property type="match status" value="2"/>
</dbReference>
<comment type="caution">
    <text evidence="5">The sequence shown here is derived from an EMBL/GenBank/DDBJ whole genome shotgun (WGS) entry which is preliminary data.</text>
</comment>
<keyword evidence="2 5" id="KW-0238">DNA-binding</keyword>
<dbReference type="GO" id="GO:0006950">
    <property type="term" value="P:response to stress"/>
    <property type="evidence" value="ECO:0007669"/>
    <property type="project" value="TreeGrafter"/>
</dbReference>
<dbReference type="PRINTS" id="PR00598">
    <property type="entry name" value="HTHMARR"/>
</dbReference>
<keyword evidence="3" id="KW-0804">Transcription</keyword>
<dbReference type="InterPro" id="IPR036388">
    <property type="entry name" value="WH-like_DNA-bd_sf"/>
</dbReference>
<reference evidence="5 6" key="1">
    <citation type="submission" date="2020-08" db="EMBL/GenBank/DDBJ databases">
        <title>Sequencing the genomes of 1000 actinobacteria strains.</title>
        <authorList>
            <person name="Klenk H.-P."/>
        </authorList>
    </citation>
    <scope>NUCLEOTIDE SEQUENCE [LARGE SCALE GENOMIC DNA]</scope>
    <source>
        <strain evidence="5 6">DSM 44320</strain>
    </source>
</reference>
<dbReference type="InterPro" id="IPR000835">
    <property type="entry name" value="HTH_MarR-typ"/>
</dbReference>
<dbReference type="SUPFAM" id="SSF46785">
    <property type="entry name" value="Winged helix' DNA-binding domain"/>
    <property type="match status" value="2"/>
</dbReference>
<dbReference type="GO" id="GO:0003677">
    <property type="term" value="F:DNA binding"/>
    <property type="evidence" value="ECO:0007669"/>
    <property type="project" value="UniProtKB-KW"/>
</dbReference>